<evidence type="ECO:0000313" key="6">
    <source>
        <dbReference type="Proteomes" id="UP000078348"/>
    </source>
</evidence>
<dbReference type="OrthoDB" id="1919336at2759"/>
<dbReference type="InterPro" id="IPR009071">
    <property type="entry name" value="HMG_box_dom"/>
</dbReference>
<keyword evidence="2" id="KW-0175">Coiled coil</keyword>
<dbReference type="Proteomes" id="UP000078348">
    <property type="component" value="Unassembled WGS sequence"/>
</dbReference>
<dbReference type="SMART" id="SM00398">
    <property type="entry name" value="HMG"/>
    <property type="match status" value="5"/>
</dbReference>
<accession>A0A196S8M6</accession>
<comment type="caution">
    <text evidence="5">The sequence shown here is derived from an EMBL/GenBank/DDBJ whole genome shotgun (WGS) entry which is preliminary data.</text>
</comment>
<feature type="compositionally biased region" description="Basic and acidic residues" evidence="3">
    <location>
        <begin position="755"/>
        <end position="775"/>
    </location>
</feature>
<evidence type="ECO:0000313" key="5">
    <source>
        <dbReference type="EMBL" id="OAO12442.1"/>
    </source>
</evidence>
<dbReference type="SUPFAM" id="SSF47095">
    <property type="entry name" value="HMG-box"/>
    <property type="match status" value="6"/>
</dbReference>
<evidence type="ECO:0000259" key="4">
    <source>
        <dbReference type="PROSITE" id="PS50118"/>
    </source>
</evidence>
<evidence type="ECO:0000256" key="3">
    <source>
        <dbReference type="SAM" id="MobiDB-lite"/>
    </source>
</evidence>
<proteinExistence type="predicted"/>
<feature type="compositionally biased region" description="Acidic residues" evidence="3">
    <location>
        <begin position="725"/>
        <end position="737"/>
    </location>
</feature>
<dbReference type="PROSITE" id="PS50118">
    <property type="entry name" value="HMG_BOX_2"/>
    <property type="match status" value="2"/>
</dbReference>
<feature type="compositionally biased region" description="Basic and acidic residues" evidence="3">
    <location>
        <begin position="701"/>
        <end position="724"/>
    </location>
</feature>
<dbReference type="Pfam" id="PF00505">
    <property type="entry name" value="HMG_box"/>
    <property type="match status" value="1"/>
</dbReference>
<dbReference type="InterPro" id="IPR036910">
    <property type="entry name" value="HMG_box_dom_sf"/>
</dbReference>
<dbReference type="Gene3D" id="1.10.30.10">
    <property type="entry name" value="High mobility group box domain"/>
    <property type="match status" value="3"/>
</dbReference>
<feature type="DNA-binding region" description="HMG box" evidence="1">
    <location>
        <begin position="365"/>
        <end position="433"/>
    </location>
</feature>
<keyword evidence="1" id="KW-0238">DNA-binding</keyword>
<keyword evidence="6" id="KW-1185">Reference proteome</keyword>
<evidence type="ECO:0000256" key="2">
    <source>
        <dbReference type="SAM" id="Coils"/>
    </source>
</evidence>
<dbReference type="GO" id="GO:0005634">
    <property type="term" value="C:nucleus"/>
    <property type="evidence" value="ECO:0007669"/>
    <property type="project" value="UniProtKB-UniRule"/>
</dbReference>
<feature type="domain" description="HMG box" evidence="4">
    <location>
        <begin position="115"/>
        <end position="193"/>
    </location>
</feature>
<dbReference type="EMBL" id="LXWW01000544">
    <property type="protein sequence ID" value="OAO12442.1"/>
    <property type="molecule type" value="Genomic_DNA"/>
</dbReference>
<gene>
    <name evidence="5" type="ORF">AV274_5909</name>
</gene>
<sequence length="775" mass="92560">MGKVDSSVVKQYIKEALSKLDDADMSQGVIIRRYVERKMNLEKDALSGSKVDFEGILSKCLAKWKEEKEKEIASQPSNAVSEPDSAVQEEAEDSSDDDTSAFMPSDKWVPPAPDPRRVGCPFYYYFERKLRKVYAKFAKELDEGVYTAIHSILHVTRNTLSMWQLSDEKKQDKYMKVYTEDRTRYEEEYQIWRKKFHGVSCEYGRRIVANDDYPAPILNSINYFILFSWDEYVKQHPEQTRNEMYKALRAEWHKKSPECKFPFETLSKEHRKWYIQEMHKIDPKWDESSLRVSKLRDLDKQVYRPPCFYFMYLKCNAMQERYPEKTRDEVLLLLWRVWEKKSEEKRKPFRVMSMEYAYCSGAKYAKKHERPFDFYLMMNRLAAREKAPHATRKTIEGELFARWKELTEEEKVPYEKMMEEDRERFEKVMEKEEEKKKMVEGRLKGARALNGANRPALFFYLIEKLDEMMLKDPYQNSIPLATTLYGEWKAMKKEEKEKYEEIRRKYGMTKTGEMALPRLRSYARWFSLVHHRYFLIQRPTMSDAEVSTYETKVFRDLLPKDRQPYETLSALDKQAYNEMTKKETGAKQKSEVWRPAVFFFLRDCYDEKQEEMKEASRAAVVSALYDQWLEMGEEEKRPYEEESASVVDVKTLHRYNFSFMCYAALWKRYEKALHPEMTAAELEKELKKEFQGLSAREKRAYEEMNKEDARQVKERVGGKKRKDEMEVEVPSSEDEAIADQKESGKEKAKKKKEKKVSERKEGKEKEKQEKKQSKS</sequence>
<feature type="coiled-coil region" evidence="2">
    <location>
        <begin position="415"/>
        <end position="449"/>
    </location>
</feature>
<feature type="region of interest" description="Disordered" evidence="3">
    <location>
        <begin position="701"/>
        <end position="775"/>
    </location>
</feature>
<organism evidence="5 6">
    <name type="scientific">Blastocystis sp. subtype 1 (strain ATCC 50177 / NandII)</name>
    <dbReference type="NCBI Taxonomy" id="478820"/>
    <lineage>
        <taxon>Eukaryota</taxon>
        <taxon>Sar</taxon>
        <taxon>Stramenopiles</taxon>
        <taxon>Bigyra</taxon>
        <taxon>Opalozoa</taxon>
        <taxon>Opalinata</taxon>
        <taxon>Blastocystidae</taxon>
        <taxon>Blastocystis</taxon>
    </lineage>
</organism>
<feature type="compositionally biased region" description="Acidic residues" evidence="3">
    <location>
        <begin position="87"/>
        <end position="99"/>
    </location>
</feature>
<name>A0A196S8M6_BLAHN</name>
<protein>
    <submittedName>
        <fullName evidence="5">High mobility group protein</fullName>
    </submittedName>
</protein>
<feature type="domain" description="HMG box" evidence="4">
    <location>
        <begin position="365"/>
        <end position="433"/>
    </location>
</feature>
<keyword evidence="1" id="KW-0539">Nucleus</keyword>
<dbReference type="AlphaFoldDB" id="A0A196S8M6"/>
<dbReference type="GO" id="GO:0003677">
    <property type="term" value="F:DNA binding"/>
    <property type="evidence" value="ECO:0007669"/>
    <property type="project" value="UniProtKB-UniRule"/>
</dbReference>
<dbReference type="CDD" id="cd00084">
    <property type="entry name" value="HMG-box_SF"/>
    <property type="match status" value="1"/>
</dbReference>
<evidence type="ECO:0000256" key="1">
    <source>
        <dbReference type="PROSITE-ProRule" id="PRU00267"/>
    </source>
</evidence>
<feature type="region of interest" description="Disordered" evidence="3">
    <location>
        <begin position="72"/>
        <end position="108"/>
    </location>
</feature>
<feature type="DNA-binding region" description="HMG box" evidence="1">
    <location>
        <begin position="115"/>
        <end position="193"/>
    </location>
</feature>
<reference evidence="5 6" key="1">
    <citation type="submission" date="2016-05" db="EMBL/GenBank/DDBJ databases">
        <title>Nuclear genome of Blastocystis sp. subtype 1 NandII.</title>
        <authorList>
            <person name="Gentekaki E."/>
            <person name="Curtis B."/>
            <person name="Stairs C."/>
            <person name="Eme L."/>
            <person name="Herman E."/>
            <person name="Klimes V."/>
            <person name="Arias M.C."/>
            <person name="Elias M."/>
            <person name="Hilliou F."/>
            <person name="Klute M."/>
            <person name="Malik S.-B."/>
            <person name="Pightling A."/>
            <person name="Rachubinski R."/>
            <person name="Salas D."/>
            <person name="Schlacht A."/>
            <person name="Suga H."/>
            <person name="Archibald J."/>
            <person name="Ball S.G."/>
            <person name="Clark G."/>
            <person name="Dacks J."/>
            <person name="Van Der Giezen M."/>
            <person name="Tsaousis A."/>
            <person name="Roger A."/>
        </authorList>
    </citation>
    <scope>NUCLEOTIDE SEQUENCE [LARGE SCALE GENOMIC DNA]</scope>
    <source>
        <strain evidence="6">ATCC 50177 / NandII</strain>
    </source>
</reference>